<proteinExistence type="predicted"/>
<dbReference type="EMBL" id="RBWS01000035">
    <property type="protein sequence ID" value="RKO68333.1"/>
    <property type="molecule type" value="Genomic_DNA"/>
</dbReference>
<accession>A0A420VPU3</accession>
<organism evidence="1 2">
    <name type="scientific">Sphingobacterium puteale</name>
    <dbReference type="NCBI Taxonomy" id="2420510"/>
    <lineage>
        <taxon>Bacteria</taxon>
        <taxon>Pseudomonadati</taxon>
        <taxon>Bacteroidota</taxon>
        <taxon>Sphingobacteriia</taxon>
        <taxon>Sphingobacteriales</taxon>
        <taxon>Sphingobacteriaceae</taxon>
        <taxon>Sphingobacterium</taxon>
    </lineage>
</organism>
<protein>
    <submittedName>
        <fullName evidence="1">Uncharacterized protein</fullName>
    </submittedName>
</protein>
<dbReference type="Proteomes" id="UP000282423">
    <property type="component" value="Unassembled WGS sequence"/>
</dbReference>
<sequence length="73" mass="8056">MINTFVGNANVQYFGAKGIETGGQPPDSDDYSYIQNALNYCAGKGKYISPLGLKCYTSKILLYHMITQKRAIT</sequence>
<comment type="caution">
    <text evidence="1">The sequence shown here is derived from an EMBL/GenBank/DDBJ whole genome shotgun (WGS) entry which is preliminary data.</text>
</comment>
<name>A0A420VPU3_9SPHI</name>
<evidence type="ECO:0000313" key="2">
    <source>
        <dbReference type="Proteomes" id="UP000282423"/>
    </source>
</evidence>
<keyword evidence="2" id="KW-1185">Reference proteome</keyword>
<gene>
    <name evidence="1" type="ORF">D7322_27735</name>
</gene>
<evidence type="ECO:0000313" key="1">
    <source>
        <dbReference type="EMBL" id="RKO68333.1"/>
    </source>
</evidence>
<reference evidence="1 2" key="1">
    <citation type="submission" date="2018-10" db="EMBL/GenBank/DDBJ databases">
        <title>Sphingobacterium sp. M05W1-28.</title>
        <authorList>
            <person name="Cai H."/>
        </authorList>
    </citation>
    <scope>NUCLEOTIDE SEQUENCE [LARGE SCALE GENOMIC DNA]</scope>
    <source>
        <strain evidence="1 2">M05W1-28</strain>
    </source>
</reference>
<dbReference type="AlphaFoldDB" id="A0A420VPU3"/>